<name>K1PCC4_MAGGI</name>
<dbReference type="InParanoid" id="K1PCC4"/>
<reference evidence="1" key="1">
    <citation type="journal article" date="2012" name="Nature">
        <title>The oyster genome reveals stress adaptation and complexity of shell formation.</title>
        <authorList>
            <person name="Zhang G."/>
            <person name="Fang X."/>
            <person name="Guo X."/>
            <person name="Li L."/>
            <person name="Luo R."/>
            <person name="Xu F."/>
            <person name="Yang P."/>
            <person name="Zhang L."/>
            <person name="Wang X."/>
            <person name="Qi H."/>
            <person name="Xiong Z."/>
            <person name="Que H."/>
            <person name="Xie Y."/>
            <person name="Holland P.W."/>
            <person name="Paps J."/>
            <person name="Zhu Y."/>
            <person name="Wu F."/>
            <person name="Chen Y."/>
            <person name="Wang J."/>
            <person name="Peng C."/>
            <person name="Meng J."/>
            <person name="Yang L."/>
            <person name="Liu J."/>
            <person name="Wen B."/>
            <person name="Zhang N."/>
            <person name="Huang Z."/>
            <person name="Zhu Q."/>
            <person name="Feng Y."/>
            <person name="Mount A."/>
            <person name="Hedgecock D."/>
            <person name="Xu Z."/>
            <person name="Liu Y."/>
            <person name="Domazet-Loso T."/>
            <person name="Du Y."/>
            <person name="Sun X."/>
            <person name="Zhang S."/>
            <person name="Liu B."/>
            <person name="Cheng P."/>
            <person name="Jiang X."/>
            <person name="Li J."/>
            <person name="Fan D."/>
            <person name="Wang W."/>
            <person name="Fu W."/>
            <person name="Wang T."/>
            <person name="Wang B."/>
            <person name="Zhang J."/>
            <person name="Peng Z."/>
            <person name="Li Y."/>
            <person name="Li N."/>
            <person name="Wang J."/>
            <person name="Chen M."/>
            <person name="He Y."/>
            <person name="Tan F."/>
            <person name="Song X."/>
            <person name="Zheng Q."/>
            <person name="Huang R."/>
            <person name="Yang H."/>
            <person name="Du X."/>
            <person name="Chen L."/>
            <person name="Yang M."/>
            <person name="Gaffney P.M."/>
            <person name="Wang S."/>
            <person name="Luo L."/>
            <person name="She Z."/>
            <person name="Ming Y."/>
            <person name="Huang W."/>
            <person name="Zhang S."/>
            <person name="Huang B."/>
            <person name="Zhang Y."/>
            <person name="Qu T."/>
            <person name="Ni P."/>
            <person name="Miao G."/>
            <person name="Wang J."/>
            <person name="Wang Q."/>
            <person name="Steinberg C.E."/>
            <person name="Wang H."/>
            <person name="Li N."/>
            <person name="Qian L."/>
            <person name="Zhang G."/>
            <person name="Li Y."/>
            <person name="Yang H."/>
            <person name="Liu X."/>
            <person name="Wang J."/>
            <person name="Yin Y."/>
            <person name="Wang J."/>
        </authorList>
    </citation>
    <scope>NUCLEOTIDE SEQUENCE [LARGE SCALE GENOMIC DNA]</scope>
    <source>
        <strain evidence="1">05x7-T-G4-1.051#20</strain>
    </source>
</reference>
<accession>K1PCC4</accession>
<sequence length="132" mass="15298">MRDIPKLSPLHQTYGLEVYHRVLNSFTPNNTHFFYQATMARLCLAALHFNENGSCHQAMTRAGAANWQICYPKDKRGDHPFAKPIKTPIIYGNYYLLNKYITKEYSMLILKCITQKTITVLMYTCEISNKSL</sequence>
<gene>
    <name evidence="1" type="ORF">CGI_10009668</name>
</gene>
<organism evidence="1">
    <name type="scientific">Magallana gigas</name>
    <name type="common">Pacific oyster</name>
    <name type="synonym">Crassostrea gigas</name>
    <dbReference type="NCBI Taxonomy" id="29159"/>
    <lineage>
        <taxon>Eukaryota</taxon>
        <taxon>Metazoa</taxon>
        <taxon>Spiralia</taxon>
        <taxon>Lophotrochozoa</taxon>
        <taxon>Mollusca</taxon>
        <taxon>Bivalvia</taxon>
        <taxon>Autobranchia</taxon>
        <taxon>Pteriomorphia</taxon>
        <taxon>Ostreida</taxon>
        <taxon>Ostreoidea</taxon>
        <taxon>Ostreidae</taxon>
        <taxon>Magallana</taxon>
    </lineage>
</organism>
<dbReference type="AlphaFoldDB" id="K1PCC4"/>
<dbReference type="HOGENOM" id="CLU_1919094_0_0_1"/>
<dbReference type="EMBL" id="JH816897">
    <property type="protein sequence ID" value="EKC19128.1"/>
    <property type="molecule type" value="Genomic_DNA"/>
</dbReference>
<protein>
    <submittedName>
        <fullName evidence="1">Uncharacterized protein</fullName>
    </submittedName>
</protein>
<proteinExistence type="predicted"/>
<evidence type="ECO:0000313" key="1">
    <source>
        <dbReference type="EMBL" id="EKC19128.1"/>
    </source>
</evidence>